<gene>
    <name evidence="1" type="ORF">PACILC2_47190</name>
</gene>
<sequence>MAEKNILAFFKSPEEAKEALNLLKDVRVVDSSVDRIDGYPGDGIDRIENPVTGDFPGLGYLTLGGDFEDRDAAVLAAASVSASGMSSGGDDNQTTGRDILLTLVVEEEDYERAMQIVRQAGALV</sequence>
<accession>A0ABQ4NE53</accession>
<protein>
    <recommendedName>
        <fullName evidence="3">General stress protein 17M-like domain-containing protein</fullName>
    </recommendedName>
</protein>
<evidence type="ECO:0000313" key="1">
    <source>
        <dbReference type="EMBL" id="GIQ66151.1"/>
    </source>
</evidence>
<evidence type="ECO:0000313" key="2">
    <source>
        <dbReference type="Proteomes" id="UP000680304"/>
    </source>
</evidence>
<dbReference type="RefSeq" id="WP_062493271.1">
    <property type="nucleotide sequence ID" value="NZ_BOVJ01000168.1"/>
</dbReference>
<keyword evidence="2" id="KW-1185">Reference proteome</keyword>
<comment type="caution">
    <text evidence="1">The sequence shown here is derived from an EMBL/GenBank/DDBJ whole genome shotgun (WGS) entry which is preliminary data.</text>
</comment>
<proteinExistence type="predicted"/>
<reference evidence="1 2" key="1">
    <citation type="submission" date="2021-04" db="EMBL/GenBank/DDBJ databases">
        <title>Draft genome sequence of Paenibacillus cisolokensis, LC2-13A.</title>
        <authorList>
            <person name="Uke A."/>
            <person name="Chhe C."/>
            <person name="Baramee S."/>
            <person name="Kosugi A."/>
        </authorList>
    </citation>
    <scope>NUCLEOTIDE SEQUENCE [LARGE SCALE GENOMIC DNA]</scope>
    <source>
        <strain evidence="1 2">LC2-13A</strain>
    </source>
</reference>
<evidence type="ECO:0008006" key="3">
    <source>
        <dbReference type="Google" id="ProtNLM"/>
    </source>
</evidence>
<dbReference type="Proteomes" id="UP000680304">
    <property type="component" value="Unassembled WGS sequence"/>
</dbReference>
<name>A0ABQ4NE53_9BACL</name>
<dbReference type="EMBL" id="BOVJ01000168">
    <property type="protein sequence ID" value="GIQ66151.1"/>
    <property type="molecule type" value="Genomic_DNA"/>
</dbReference>
<organism evidence="1 2">
    <name type="scientific">Paenibacillus cisolokensis</name>
    <dbReference type="NCBI Taxonomy" id="1658519"/>
    <lineage>
        <taxon>Bacteria</taxon>
        <taxon>Bacillati</taxon>
        <taxon>Bacillota</taxon>
        <taxon>Bacilli</taxon>
        <taxon>Bacillales</taxon>
        <taxon>Paenibacillaceae</taxon>
        <taxon>Paenibacillus</taxon>
    </lineage>
</organism>